<gene>
    <name evidence="7" type="ORF">Zmor_024667</name>
</gene>
<accession>A0AA38I180</accession>
<evidence type="ECO:0000313" key="7">
    <source>
        <dbReference type="EMBL" id="KAJ3647132.1"/>
    </source>
</evidence>
<organism evidence="7 8">
    <name type="scientific">Zophobas morio</name>
    <dbReference type="NCBI Taxonomy" id="2755281"/>
    <lineage>
        <taxon>Eukaryota</taxon>
        <taxon>Metazoa</taxon>
        <taxon>Ecdysozoa</taxon>
        <taxon>Arthropoda</taxon>
        <taxon>Hexapoda</taxon>
        <taxon>Insecta</taxon>
        <taxon>Pterygota</taxon>
        <taxon>Neoptera</taxon>
        <taxon>Endopterygota</taxon>
        <taxon>Coleoptera</taxon>
        <taxon>Polyphaga</taxon>
        <taxon>Cucujiformia</taxon>
        <taxon>Tenebrionidae</taxon>
        <taxon>Zophobas</taxon>
    </lineage>
</organism>
<dbReference type="GO" id="GO:0008757">
    <property type="term" value="F:S-adenosylmethionine-dependent methyltransferase activity"/>
    <property type="evidence" value="ECO:0007669"/>
    <property type="project" value="UniProtKB-ARBA"/>
</dbReference>
<dbReference type="AlphaFoldDB" id="A0AA38I180"/>
<dbReference type="GO" id="GO:0008270">
    <property type="term" value="F:zinc ion binding"/>
    <property type="evidence" value="ECO:0007669"/>
    <property type="project" value="UniProtKB-KW"/>
</dbReference>
<dbReference type="CDD" id="cd20071">
    <property type="entry name" value="SET_SMYD"/>
    <property type="match status" value="1"/>
</dbReference>
<evidence type="ECO:0000256" key="2">
    <source>
        <dbReference type="ARBA" id="ARBA00022771"/>
    </source>
</evidence>
<proteinExistence type="predicted"/>
<evidence type="ECO:0008006" key="9">
    <source>
        <dbReference type="Google" id="ProtNLM"/>
    </source>
</evidence>
<reference evidence="7" key="1">
    <citation type="journal article" date="2023" name="G3 (Bethesda)">
        <title>Whole genome assemblies of Zophobas morio and Tenebrio molitor.</title>
        <authorList>
            <person name="Kaur S."/>
            <person name="Stinson S.A."/>
            <person name="diCenzo G.C."/>
        </authorList>
    </citation>
    <scope>NUCLEOTIDE SEQUENCE</scope>
    <source>
        <strain evidence="7">QUZm001</strain>
    </source>
</reference>
<keyword evidence="2 4" id="KW-0863">Zinc-finger</keyword>
<keyword evidence="8" id="KW-1185">Reference proteome</keyword>
<dbReference type="SMART" id="SM00317">
    <property type="entry name" value="SET"/>
    <property type="match status" value="1"/>
</dbReference>
<keyword evidence="1" id="KW-0479">Metal-binding</keyword>
<evidence type="ECO:0000313" key="8">
    <source>
        <dbReference type="Proteomes" id="UP001168821"/>
    </source>
</evidence>
<dbReference type="InterPro" id="IPR002893">
    <property type="entry name" value="Znf_MYND"/>
</dbReference>
<dbReference type="SUPFAM" id="SSF144232">
    <property type="entry name" value="HIT/MYND zinc finger-like"/>
    <property type="match status" value="1"/>
</dbReference>
<dbReference type="PROSITE" id="PS50280">
    <property type="entry name" value="SET"/>
    <property type="match status" value="1"/>
</dbReference>
<name>A0AA38I180_9CUCU</name>
<dbReference type="InterPro" id="IPR046341">
    <property type="entry name" value="SET_dom_sf"/>
</dbReference>
<evidence type="ECO:0000256" key="1">
    <source>
        <dbReference type="ARBA" id="ARBA00022723"/>
    </source>
</evidence>
<evidence type="ECO:0000256" key="3">
    <source>
        <dbReference type="ARBA" id="ARBA00022833"/>
    </source>
</evidence>
<protein>
    <recommendedName>
        <fullName evidence="9">Protein msta</fullName>
    </recommendedName>
</protein>
<dbReference type="Pfam" id="PF00856">
    <property type="entry name" value="SET"/>
    <property type="match status" value="1"/>
</dbReference>
<sequence length="509" mass="58103">MPKLCAVCQKNATQACSACCRAFYCSKEHQKDDWKKHKTSCVCYKVTRDDTLGRCVIATRNIRPGEVIMKSPPLLLGPKTVSAPLCLTCHKRLDLATSRYECCKCHWPLCDDQCARHPLHEPECQIFAKANFKPTVKNDNSKQSIYSSIAPLRALLLKLNDPDKFELLMNGQCHLDAHLTTPLYHILKRSLVPFITQLLQVDTNDTEILTICSIFDTNCFEVRDPQGLVNIRGLYPSIALLSHDCRHNTKHTFEGEGFDLVLTATRPIKKGDLITVTYTQTLWGTLERRAHLKISKHFDCLCQRCSDPTEFGTYVGSILCIRCQDGKTISCDPLDRQADWKCEKCGFLVVSEEIAWRNESLKREVSQLDKTDPGSLEEFLDRYKTVLHEKNSFALQVKYALTQMYGNMEGYRLEELSDQLLDRKVQLCEELLDVAEILEPGLSRFRGSLLYDLHEALMAKVKLGRKELEAKALECLKEAGQILETEPDLGPMRQKEAFRQLCRFQVEVE</sequence>
<dbReference type="Proteomes" id="UP001168821">
    <property type="component" value="Unassembled WGS sequence"/>
</dbReference>
<feature type="domain" description="SET" evidence="5">
    <location>
        <begin position="40"/>
        <end position="279"/>
    </location>
</feature>
<dbReference type="Gene3D" id="1.10.220.160">
    <property type="match status" value="1"/>
</dbReference>
<dbReference type="GO" id="GO:0008276">
    <property type="term" value="F:protein methyltransferase activity"/>
    <property type="evidence" value="ECO:0007669"/>
    <property type="project" value="UniProtKB-ARBA"/>
</dbReference>
<dbReference type="EMBL" id="JALNTZ010000007">
    <property type="protein sequence ID" value="KAJ3647132.1"/>
    <property type="molecule type" value="Genomic_DNA"/>
</dbReference>
<comment type="caution">
    <text evidence="7">The sequence shown here is derived from an EMBL/GenBank/DDBJ whole genome shotgun (WGS) entry which is preliminary data.</text>
</comment>
<dbReference type="SUPFAM" id="SSF82199">
    <property type="entry name" value="SET domain"/>
    <property type="match status" value="1"/>
</dbReference>
<dbReference type="PROSITE" id="PS50865">
    <property type="entry name" value="ZF_MYND_2"/>
    <property type="match status" value="1"/>
</dbReference>
<dbReference type="GO" id="GO:0008170">
    <property type="term" value="F:N-methyltransferase activity"/>
    <property type="evidence" value="ECO:0007669"/>
    <property type="project" value="UniProtKB-ARBA"/>
</dbReference>
<feature type="domain" description="MYND-type" evidence="6">
    <location>
        <begin position="5"/>
        <end position="41"/>
    </location>
</feature>
<dbReference type="InterPro" id="IPR001214">
    <property type="entry name" value="SET_dom"/>
</dbReference>
<evidence type="ECO:0000259" key="5">
    <source>
        <dbReference type="PROSITE" id="PS50280"/>
    </source>
</evidence>
<evidence type="ECO:0000256" key="4">
    <source>
        <dbReference type="PROSITE-ProRule" id="PRU00134"/>
    </source>
</evidence>
<keyword evidence="3" id="KW-0862">Zinc</keyword>
<dbReference type="Pfam" id="PF01753">
    <property type="entry name" value="zf-MYND"/>
    <property type="match status" value="1"/>
</dbReference>
<dbReference type="Gene3D" id="2.170.270.10">
    <property type="entry name" value="SET domain"/>
    <property type="match status" value="1"/>
</dbReference>
<dbReference type="Gene3D" id="6.10.140.2220">
    <property type="match status" value="2"/>
</dbReference>
<dbReference type="PROSITE" id="PS01360">
    <property type="entry name" value="ZF_MYND_1"/>
    <property type="match status" value="1"/>
</dbReference>
<dbReference type="InterPro" id="IPR053010">
    <property type="entry name" value="SET_SmydA-8"/>
</dbReference>
<evidence type="ECO:0000259" key="6">
    <source>
        <dbReference type="PROSITE" id="PS50865"/>
    </source>
</evidence>
<dbReference type="PANTHER" id="PTHR46455">
    <property type="entry name" value="SET AND MYND DOMAIN CONTAINING, ARTHROPOD-SPECIFIC, MEMBER 4, ISOFORM A"/>
    <property type="match status" value="1"/>
</dbReference>
<dbReference type="PANTHER" id="PTHR46455:SF1">
    <property type="entry name" value="SET AND MYND DOMAIN CONTAINING, ARTHROPOD-SPECIFIC, MEMBER 2"/>
    <property type="match status" value="1"/>
</dbReference>